<dbReference type="Proteomes" id="UP000326994">
    <property type="component" value="Unassembled WGS sequence"/>
</dbReference>
<dbReference type="PROSITE" id="PS50925">
    <property type="entry name" value="BLUF"/>
    <property type="match status" value="1"/>
</dbReference>
<reference evidence="2 3" key="1">
    <citation type="submission" date="2019-08" db="EMBL/GenBank/DDBJ databases">
        <title>Ulvibacter marinistellae sp. nov., isolated from a starfish, Patiria pectinifera.</title>
        <authorList>
            <person name="Kawano K."/>
            <person name="Ushijima N."/>
            <person name="Kihara M."/>
            <person name="Itoh H."/>
        </authorList>
    </citation>
    <scope>NUCLEOTIDE SEQUENCE [LARGE SCALE GENOMIC DNA]</scope>
    <source>
        <strain evidence="2 3">KK4</strain>
    </source>
</reference>
<comment type="caution">
    <text evidence="2">The sequence shown here is derived from an EMBL/GenBank/DDBJ whole genome shotgun (WGS) entry which is preliminary data.</text>
</comment>
<dbReference type="InterPro" id="IPR036046">
    <property type="entry name" value="Acylphosphatase-like_dom_sf"/>
</dbReference>
<keyword evidence="3" id="KW-1185">Reference proteome</keyword>
<dbReference type="SUPFAM" id="SSF54975">
    <property type="entry name" value="Acylphosphatase/BLUF domain-like"/>
    <property type="match status" value="1"/>
</dbReference>
<dbReference type="InterPro" id="IPR007024">
    <property type="entry name" value="BLUF_domain"/>
</dbReference>
<evidence type="ECO:0000259" key="1">
    <source>
        <dbReference type="PROSITE" id="PS50925"/>
    </source>
</evidence>
<accession>A0A5J4G2I6</accession>
<dbReference type="SMART" id="SM01034">
    <property type="entry name" value="BLUF"/>
    <property type="match status" value="1"/>
</dbReference>
<dbReference type="AlphaFoldDB" id="A0A5J4G2I6"/>
<feature type="domain" description="BLUF" evidence="1">
    <location>
        <begin position="2"/>
        <end position="94"/>
    </location>
</feature>
<protein>
    <recommendedName>
        <fullName evidence="1">BLUF domain-containing protein</fullName>
    </recommendedName>
</protein>
<gene>
    <name evidence="2" type="ORF">ULMS_25270</name>
</gene>
<evidence type="ECO:0000313" key="2">
    <source>
        <dbReference type="EMBL" id="GEQ87019.1"/>
    </source>
</evidence>
<dbReference type="Gene3D" id="3.30.70.100">
    <property type="match status" value="1"/>
</dbReference>
<sequence>MGYTICYISKAKDDLTESQIEEIFNKTYTENSLKSITGILLHGMGNFFQILEGEKNHILPLYEENIKNDERHSDIFEVINKPKDTAIFANYRTHFNIIRTNEQLEDVKKYLREHEINTTTDKFQRLLNSFIL</sequence>
<dbReference type="OrthoDB" id="1122028at2"/>
<organism evidence="2 3">
    <name type="scientific">Patiriisocius marinistellae</name>
    <dbReference type="NCBI Taxonomy" id="2494560"/>
    <lineage>
        <taxon>Bacteria</taxon>
        <taxon>Pseudomonadati</taxon>
        <taxon>Bacteroidota</taxon>
        <taxon>Flavobacteriia</taxon>
        <taxon>Flavobacteriales</taxon>
        <taxon>Flavobacteriaceae</taxon>
        <taxon>Patiriisocius</taxon>
    </lineage>
</organism>
<proteinExistence type="predicted"/>
<name>A0A5J4G2I6_9FLAO</name>
<dbReference type="Pfam" id="PF04940">
    <property type="entry name" value="BLUF"/>
    <property type="match status" value="1"/>
</dbReference>
<dbReference type="GO" id="GO:0071949">
    <property type="term" value="F:FAD binding"/>
    <property type="evidence" value="ECO:0007669"/>
    <property type="project" value="InterPro"/>
</dbReference>
<dbReference type="RefSeq" id="WP_151894936.1">
    <property type="nucleotide sequence ID" value="NZ_BKCF01000005.1"/>
</dbReference>
<evidence type="ECO:0000313" key="3">
    <source>
        <dbReference type="Proteomes" id="UP000326994"/>
    </source>
</evidence>
<dbReference type="EMBL" id="BKCF01000005">
    <property type="protein sequence ID" value="GEQ87019.1"/>
    <property type="molecule type" value="Genomic_DNA"/>
</dbReference>
<dbReference type="GO" id="GO:0009882">
    <property type="term" value="F:blue light photoreceptor activity"/>
    <property type="evidence" value="ECO:0007669"/>
    <property type="project" value="InterPro"/>
</dbReference>